<protein>
    <recommendedName>
        <fullName evidence="1">GIY-YIG catalytic domain-containing protein</fullName>
    </recommendedName>
</protein>
<keyword evidence="3" id="KW-1185">Reference proteome</keyword>
<dbReference type="AlphaFoldDB" id="A0A4Y8WYE4"/>
<evidence type="ECO:0000313" key="3">
    <source>
        <dbReference type="Proteomes" id="UP000560081"/>
    </source>
</evidence>
<dbReference type="InterPro" id="IPR049311">
    <property type="entry name" value="GIY_YIG_cat"/>
</dbReference>
<dbReference type="RefSeq" id="WP_135030458.1">
    <property type="nucleotide sequence ID" value="NZ_BMLA01000007.1"/>
</dbReference>
<organism evidence="2 3">
    <name type="scientific">Micrococcus flavus</name>
    <dbReference type="NCBI Taxonomy" id="384602"/>
    <lineage>
        <taxon>Bacteria</taxon>
        <taxon>Bacillati</taxon>
        <taxon>Actinomycetota</taxon>
        <taxon>Actinomycetes</taxon>
        <taxon>Micrococcales</taxon>
        <taxon>Micrococcaceae</taxon>
        <taxon>Micrococcus</taxon>
    </lineage>
</organism>
<dbReference type="EMBL" id="JACHMC010000001">
    <property type="protein sequence ID" value="MBB4883902.1"/>
    <property type="molecule type" value="Genomic_DNA"/>
</dbReference>
<evidence type="ECO:0000259" key="1">
    <source>
        <dbReference type="Pfam" id="PF20815"/>
    </source>
</evidence>
<gene>
    <name evidence="2" type="ORF">BJ976_002253</name>
</gene>
<accession>A0A4Y8WYE4</accession>
<dbReference type="Pfam" id="PF20815">
    <property type="entry name" value="GIY_YIG_2"/>
    <property type="match status" value="1"/>
</dbReference>
<name>A0A4Y8WYE4_9MICC</name>
<dbReference type="Proteomes" id="UP000560081">
    <property type="component" value="Unassembled WGS sequence"/>
</dbReference>
<reference evidence="2 3" key="1">
    <citation type="submission" date="2020-08" db="EMBL/GenBank/DDBJ databases">
        <title>Sequencing the genomes of 1000 actinobacteria strains.</title>
        <authorList>
            <person name="Klenk H.-P."/>
        </authorList>
    </citation>
    <scope>NUCLEOTIDE SEQUENCE [LARGE SCALE GENOMIC DNA]</scope>
    <source>
        <strain evidence="2 3">DSM 19079</strain>
    </source>
</reference>
<feature type="domain" description="GIY-YIG catalytic" evidence="1">
    <location>
        <begin position="65"/>
        <end position="154"/>
    </location>
</feature>
<proteinExistence type="predicted"/>
<dbReference type="OrthoDB" id="4966997at2"/>
<comment type="caution">
    <text evidence="2">The sequence shown here is derived from an EMBL/GenBank/DDBJ whole genome shotgun (WGS) entry which is preliminary data.</text>
</comment>
<evidence type="ECO:0000313" key="2">
    <source>
        <dbReference type="EMBL" id="MBB4883902.1"/>
    </source>
</evidence>
<sequence length="196" mass="20718">MRTPHPAFTPSPATGALLALTAARAVPHAEFVAAAPDAPGVVGVHVDLDGARRLGLTDRALAGGLVYVIAAPVSLRDRAVRAHFQSGRTAASHLRAGVAALLSEDLELDGVPRSPGVSGRRGLTSDAEEELTAWMRAHLRLSWWEAPEGVDAAEVAAAVTRELSPALHSTGVDRPWDRLTESRRAIVQRARRSATL</sequence>